<evidence type="ECO:0000313" key="2">
    <source>
        <dbReference type="Proteomes" id="UP000217334"/>
    </source>
</evidence>
<gene>
    <name evidence="1" type="ORF">CGC59_02165</name>
</gene>
<dbReference type="Proteomes" id="UP000217334">
    <property type="component" value="Chromosome"/>
</dbReference>
<proteinExistence type="predicted"/>
<dbReference type="RefSeq" id="WP_095900714.1">
    <property type="nucleotide sequence ID" value="NZ_CP022383.1"/>
</dbReference>
<evidence type="ECO:0000313" key="1">
    <source>
        <dbReference type="EMBL" id="ATA78555.1"/>
    </source>
</evidence>
<dbReference type="AlphaFoldDB" id="A0A250F2W1"/>
<organism evidence="1 2">
    <name type="scientific">Capnocytophaga sputigena</name>
    <dbReference type="NCBI Taxonomy" id="1019"/>
    <lineage>
        <taxon>Bacteria</taxon>
        <taxon>Pseudomonadati</taxon>
        <taxon>Bacteroidota</taxon>
        <taxon>Flavobacteriia</taxon>
        <taxon>Flavobacteriales</taxon>
        <taxon>Flavobacteriaceae</taxon>
        <taxon>Capnocytophaga</taxon>
    </lineage>
</organism>
<sequence length="387" mass="44742">MAVEYGKWQKIERKELTPPIPFGVEKIEIIFTTYGSKNDGSGAMNNEGMVYGEKYRFKISYANNTPPETKNIVWEFSYKTRDGKLVSKSFDGPIFNCDNLDYCGQTISFYAYVKNKQTTKAKLDVFCHYRFKWIDRNNLKNQLSSRKTNPYIDQGDSSLCGIAVIAYLLCKNDYNTYEQYISDMHQYGEATIKKTDYSIKIDSDEHLLNYKTTDKEYPKQSSFYNSHLPIWEVDFVFLTTIRDHLNDFWDYDPDALNVGGTEEGLAGLSLPKDVAKMMKKILGYSKIINNTNLFTSKWNGAKDSFTELSSKLTNGYKIALLIESKNFTNNKKEFISKPTHWVILEKISINESKKTITLEVFTWAEIKSWTVSFEVFKDGYYGYVAGK</sequence>
<name>A0A250F2W1_CAPSP</name>
<dbReference type="EMBL" id="CP022383">
    <property type="protein sequence ID" value="ATA78555.1"/>
    <property type="molecule type" value="Genomic_DNA"/>
</dbReference>
<accession>A0A250F2W1</accession>
<reference evidence="2" key="1">
    <citation type="submission" date="2017-06" db="EMBL/GenBank/DDBJ databases">
        <title>Capnocytophaga spp. assemblies.</title>
        <authorList>
            <person name="Gulvik C.A."/>
        </authorList>
    </citation>
    <scope>NUCLEOTIDE SEQUENCE [LARGE SCALE GENOMIC DNA]</scope>
    <source>
        <strain evidence="2">H4486</strain>
    </source>
</reference>
<protein>
    <submittedName>
        <fullName evidence="1">Uncharacterized protein</fullName>
    </submittedName>
</protein>